<evidence type="ECO:0000313" key="3">
    <source>
        <dbReference type="Proteomes" id="UP000011863"/>
    </source>
</evidence>
<dbReference type="InterPro" id="IPR036388">
    <property type="entry name" value="WH-like_DNA-bd_sf"/>
</dbReference>
<accession>A0A6C7E6V2</accession>
<dbReference type="Pfam" id="PF03551">
    <property type="entry name" value="PadR"/>
    <property type="match status" value="1"/>
</dbReference>
<reference evidence="2 3" key="1">
    <citation type="journal article" date="2013" name="Int. J. Syst. Evol. Microbiol.">
        <title>Ilumatobacter nonamiense sp. nov. and Ilumatobacter coccineum sp. nov., isolated from seashore sand.</title>
        <authorList>
            <person name="Matsumoto A."/>
            <person name="Kasai H."/>
            <person name="Matsuo Y."/>
            <person name="Shizuri Y."/>
            <person name="Ichikawa N."/>
            <person name="Fujita N."/>
            <person name="Omura S."/>
            <person name="Takahashi Y."/>
        </authorList>
    </citation>
    <scope>NUCLEOTIDE SEQUENCE [LARGE SCALE GENOMIC DNA]</scope>
    <source>
        <strain evidence="3">NBRC 103263 / KCTC 29153 / YM16-304</strain>
    </source>
</reference>
<name>A0A6C7E6V2_ILUCY</name>
<evidence type="ECO:0000313" key="2">
    <source>
        <dbReference type="EMBL" id="BAN00969.1"/>
    </source>
</evidence>
<dbReference type="EMBL" id="AP012057">
    <property type="protein sequence ID" value="BAN00969.1"/>
    <property type="molecule type" value="Genomic_DNA"/>
</dbReference>
<dbReference type="KEGG" id="aym:YM304_06550"/>
<feature type="domain" description="Transcription regulator PadR N-terminal" evidence="1">
    <location>
        <begin position="12"/>
        <end position="83"/>
    </location>
</feature>
<dbReference type="InterPro" id="IPR036390">
    <property type="entry name" value="WH_DNA-bd_sf"/>
</dbReference>
<gene>
    <name evidence="2" type="ORF">YM304_06550</name>
</gene>
<dbReference type="RefSeq" id="WP_015440217.1">
    <property type="nucleotide sequence ID" value="NC_020520.1"/>
</dbReference>
<dbReference type="PANTHER" id="PTHR43252:SF2">
    <property type="entry name" value="TRANSCRIPTION REGULATOR, PADR-LIKE FAMILY"/>
    <property type="match status" value="1"/>
</dbReference>
<evidence type="ECO:0000259" key="1">
    <source>
        <dbReference type="Pfam" id="PF03551"/>
    </source>
</evidence>
<dbReference type="OrthoDB" id="3186544at2"/>
<sequence length="215" mass="23852">MPSRLTPSSYAVLGLLAIRPWTGYELTQQAKRSLRFAWPKSERLLYAEPKKLVAHGLASAHQDSVGQRNRTMYTITDDGRTALGAWMGTVPQPPVFEAEALVRLLFAENGSVDDLAAALDQMAADAAEMREQVATINAGYLDGQHPFPQRTHLSVLFATFQLELFDLIVRWVDFAKAEIAGWPTTEGLGMTDRTEAILDNIKQQRSLLEAPPTTR</sequence>
<organism evidence="2 3">
    <name type="scientific">Ilumatobacter coccineus (strain NBRC 103263 / KCTC 29153 / YM16-304)</name>
    <dbReference type="NCBI Taxonomy" id="1313172"/>
    <lineage>
        <taxon>Bacteria</taxon>
        <taxon>Bacillati</taxon>
        <taxon>Actinomycetota</taxon>
        <taxon>Acidimicrobiia</taxon>
        <taxon>Acidimicrobiales</taxon>
        <taxon>Ilumatobacteraceae</taxon>
        <taxon>Ilumatobacter</taxon>
    </lineage>
</organism>
<dbReference type="PANTHER" id="PTHR43252">
    <property type="entry name" value="TRANSCRIPTIONAL REGULATOR YQJI"/>
    <property type="match status" value="1"/>
</dbReference>
<dbReference type="Proteomes" id="UP000011863">
    <property type="component" value="Chromosome"/>
</dbReference>
<keyword evidence="3" id="KW-1185">Reference proteome</keyword>
<dbReference type="AlphaFoldDB" id="A0A6C7E6V2"/>
<dbReference type="InterPro" id="IPR005149">
    <property type="entry name" value="Tscrpt_reg_PadR_N"/>
</dbReference>
<dbReference type="Gene3D" id="1.10.10.10">
    <property type="entry name" value="Winged helix-like DNA-binding domain superfamily/Winged helix DNA-binding domain"/>
    <property type="match status" value="1"/>
</dbReference>
<dbReference type="SUPFAM" id="SSF46785">
    <property type="entry name" value="Winged helix' DNA-binding domain"/>
    <property type="match status" value="1"/>
</dbReference>
<protein>
    <submittedName>
        <fullName evidence="2">Putative PadR family transcriptional regulator</fullName>
    </submittedName>
</protein>
<proteinExistence type="predicted"/>